<dbReference type="STRING" id="619805.SAMN05660477_02672"/>
<protein>
    <submittedName>
        <fullName evidence="2">SusE outer membrane protein</fullName>
    </submittedName>
</protein>
<evidence type="ECO:0000259" key="1">
    <source>
        <dbReference type="Pfam" id="PF14292"/>
    </source>
</evidence>
<keyword evidence="3" id="KW-1185">Reference proteome</keyword>
<dbReference type="PROSITE" id="PS51257">
    <property type="entry name" value="PROKAR_LIPOPROTEIN"/>
    <property type="match status" value="1"/>
</dbReference>
<evidence type="ECO:0000313" key="2">
    <source>
        <dbReference type="EMBL" id="SKC04919.1"/>
    </source>
</evidence>
<dbReference type="Pfam" id="PF14292">
    <property type="entry name" value="SusE"/>
    <property type="match status" value="1"/>
</dbReference>
<dbReference type="SUPFAM" id="SSF81296">
    <property type="entry name" value="E set domains"/>
    <property type="match status" value="1"/>
</dbReference>
<dbReference type="InterPro" id="IPR014756">
    <property type="entry name" value="Ig_E-set"/>
</dbReference>
<accession>A0A1T5G989</accession>
<name>A0A1T5G989_9FLAO</name>
<dbReference type="Gene3D" id="2.60.40.3620">
    <property type="match status" value="2"/>
</dbReference>
<proteinExistence type="predicted"/>
<dbReference type="AlphaFoldDB" id="A0A1T5G989"/>
<evidence type="ECO:0000313" key="3">
    <source>
        <dbReference type="Proteomes" id="UP000191112"/>
    </source>
</evidence>
<dbReference type="InterPro" id="IPR025970">
    <property type="entry name" value="SusE"/>
</dbReference>
<organism evidence="2 3">
    <name type="scientific">Soonwooa buanensis</name>
    <dbReference type="NCBI Taxonomy" id="619805"/>
    <lineage>
        <taxon>Bacteria</taxon>
        <taxon>Pseudomonadati</taxon>
        <taxon>Bacteroidota</taxon>
        <taxon>Flavobacteriia</taxon>
        <taxon>Flavobacteriales</taxon>
        <taxon>Weeksellaceae</taxon>
        <taxon>Chryseobacterium group</taxon>
        <taxon>Soonwooa</taxon>
    </lineage>
</organism>
<dbReference type="RefSeq" id="WP_079667853.1">
    <property type="nucleotide sequence ID" value="NZ_FUYZ01000010.1"/>
</dbReference>
<gene>
    <name evidence="2" type="ORF">SAMN05660477_02672</name>
</gene>
<sequence>MKNIFKILIASFVALLVISCEKDEERAVLNTPSDSKLQADKTNVVLTKDHEADKLITFTWARPDYGVSVAQKSQLQFAKKGGNFAGAKIVEVQDGTSTLTFTVAEFNKIMLDAGLTPDVATDVEVRLASTLGAGTALYSNVINLNVTAYMTAFPSFYIVGDASAPGWNAADAQLLNKVENLSTIYTYLENGKNFRFLGQQDWGPTNYSLDAAGIKDAYKYFKTWSTNMEASPDENIKFNGATGIYKIVIDADATKKSLTVTPSAIPTYNVSNLYVVGSINGWSADNAIPMTKVGEGVFEVVQSLPDGSEFKFIGQKSWGDLEWANITEAGNTGFLGPKGDNNNIKIDGGGASYKITANIKRGTFKVVKQ</sequence>
<feature type="domain" description="SusE outer membrane protein" evidence="1">
    <location>
        <begin position="22"/>
        <end position="127"/>
    </location>
</feature>
<reference evidence="2 3" key="1">
    <citation type="submission" date="2017-02" db="EMBL/GenBank/DDBJ databases">
        <authorList>
            <person name="Peterson S.W."/>
        </authorList>
    </citation>
    <scope>NUCLEOTIDE SEQUENCE [LARGE SCALE GENOMIC DNA]</scope>
    <source>
        <strain evidence="2 3">DSM 22323</strain>
    </source>
</reference>
<dbReference type="EMBL" id="FUYZ01000010">
    <property type="protein sequence ID" value="SKC04919.1"/>
    <property type="molecule type" value="Genomic_DNA"/>
</dbReference>
<dbReference type="OrthoDB" id="975117at2"/>
<dbReference type="Proteomes" id="UP000191112">
    <property type="component" value="Unassembled WGS sequence"/>
</dbReference>